<name>A0A078GGS3_BRANA</name>
<dbReference type="GO" id="GO:0004674">
    <property type="term" value="F:protein serine/threonine kinase activity"/>
    <property type="evidence" value="ECO:0007669"/>
    <property type="project" value="UniProtKB-KW"/>
</dbReference>
<evidence type="ECO:0000259" key="7">
    <source>
        <dbReference type="PROSITE" id="PS50011"/>
    </source>
</evidence>
<evidence type="ECO:0000256" key="6">
    <source>
        <dbReference type="PROSITE-ProRule" id="PRU10141"/>
    </source>
</evidence>
<dbReference type="PaxDb" id="3708-A0A078GGS3"/>
<keyword evidence="4" id="KW-0418">Kinase</keyword>
<evidence type="ECO:0000256" key="2">
    <source>
        <dbReference type="ARBA" id="ARBA00022679"/>
    </source>
</evidence>
<dbReference type="InterPro" id="IPR000719">
    <property type="entry name" value="Prot_kinase_dom"/>
</dbReference>
<dbReference type="InterPro" id="IPR017441">
    <property type="entry name" value="Protein_kinase_ATP_BS"/>
</dbReference>
<dbReference type="AlphaFoldDB" id="A0A078GGS3"/>
<evidence type="ECO:0000256" key="4">
    <source>
        <dbReference type="ARBA" id="ARBA00022777"/>
    </source>
</evidence>
<dbReference type="STRING" id="3708.A0A078GGS3"/>
<proteinExistence type="predicted"/>
<organism evidence="8 9">
    <name type="scientific">Brassica napus</name>
    <name type="common">Rape</name>
    <dbReference type="NCBI Taxonomy" id="3708"/>
    <lineage>
        <taxon>Eukaryota</taxon>
        <taxon>Viridiplantae</taxon>
        <taxon>Streptophyta</taxon>
        <taxon>Embryophyta</taxon>
        <taxon>Tracheophyta</taxon>
        <taxon>Spermatophyta</taxon>
        <taxon>Magnoliopsida</taxon>
        <taxon>eudicotyledons</taxon>
        <taxon>Gunneridae</taxon>
        <taxon>Pentapetalae</taxon>
        <taxon>rosids</taxon>
        <taxon>malvids</taxon>
        <taxon>Brassicales</taxon>
        <taxon>Brassicaceae</taxon>
        <taxon>Brassiceae</taxon>
        <taxon>Brassica</taxon>
    </lineage>
</organism>
<dbReference type="Proteomes" id="UP000028999">
    <property type="component" value="Unassembled WGS sequence"/>
</dbReference>
<sequence>MKKLFCKIMYNLIYAVFDNFFKKLNRALNLLGKGGFSEVYKAYDLVNHRYVACKLHGLNAQWSEEKKQSYIRHAMREYDIHKDLVHHHIVRLWDIFRIDLDTFCTVLEYCSGKPNILSW</sequence>
<dbReference type="PANTHER" id="PTHR22974">
    <property type="entry name" value="MIXED LINEAGE PROTEIN KINASE"/>
    <property type="match status" value="1"/>
</dbReference>
<evidence type="ECO:0000256" key="1">
    <source>
        <dbReference type="ARBA" id="ARBA00022527"/>
    </source>
</evidence>
<dbReference type="SUPFAM" id="SSF56112">
    <property type="entry name" value="Protein kinase-like (PK-like)"/>
    <property type="match status" value="1"/>
</dbReference>
<dbReference type="Gene3D" id="3.30.200.20">
    <property type="entry name" value="Phosphorylase Kinase, domain 1"/>
    <property type="match status" value="1"/>
</dbReference>
<dbReference type="GO" id="GO:0005524">
    <property type="term" value="F:ATP binding"/>
    <property type="evidence" value="ECO:0007669"/>
    <property type="project" value="UniProtKB-UniRule"/>
</dbReference>
<gene>
    <name evidence="8" type="primary">BnaA01g22450D</name>
    <name evidence="8" type="ORF">GSBRNA2T00026858001</name>
</gene>
<dbReference type="PROSITE" id="PS00107">
    <property type="entry name" value="PROTEIN_KINASE_ATP"/>
    <property type="match status" value="1"/>
</dbReference>
<evidence type="ECO:0000313" key="9">
    <source>
        <dbReference type="Proteomes" id="UP000028999"/>
    </source>
</evidence>
<feature type="domain" description="Protein kinase" evidence="7">
    <location>
        <begin position="25"/>
        <end position="119"/>
    </location>
</feature>
<keyword evidence="3 6" id="KW-0547">Nucleotide-binding</keyword>
<dbReference type="Pfam" id="PF00069">
    <property type="entry name" value="Pkinase"/>
    <property type="match status" value="1"/>
</dbReference>
<dbReference type="Gramene" id="CDY24541">
    <property type="protein sequence ID" value="CDY24541"/>
    <property type="gene ID" value="GSBRNA2T00026858001"/>
</dbReference>
<dbReference type="InterPro" id="IPR011009">
    <property type="entry name" value="Kinase-like_dom_sf"/>
</dbReference>
<dbReference type="PROSITE" id="PS50011">
    <property type="entry name" value="PROTEIN_KINASE_DOM"/>
    <property type="match status" value="1"/>
</dbReference>
<dbReference type="EMBL" id="LK032160">
    <property type="protein sequence ID" value="CDY24541.1"/>
    <property type="molecule type" value="Genomic_DNA"/>
</dbReference>
<accession>A0A078GGS3</accession>
<keyword evidence="1" id="KW-0723">Serine/threonine-protein kinase</keyword>
<evidence type="ECO:0000313" key="8">
    <source>
        <dbReference type="EMBL" id="CDY24541.1"/>
    </source>
</evidence>
<dbReference type="PANTHER" id="PTHR22974:SF23">
    <property type="entry name" value="TOUSLED-LIKE KINASE, ISOFORM G"/>
    <property type="match status" value="1"/>
</dbReference>
<protein>
    <submittedName>
        <fullName evidence="8">BnaA01g22450D protein</fullName>
    </submittedName>
</protein>
<evidence type="ECO:0000256" key="3">
    <source>
        <dbReference type="ARBA" id="ARBA00022741"/>
    </source>
</evidence>
<keyword evidence="2" id="KW-0808">Transferase</keyword>
<feature type="binding site" evidence="6">
    <location>
        <position position="54"/>
    </location>
    <ligand>
        <name>ATP</name>
        <dbReference type="ChEBI" id="CHEBI:30616"/>
    </ligand>
</feature>
<keyword evidence="5 6" id="KW-0067">ATP-binding</keyword>
<keyword evidence="9" id="KW-1185">Reference proteome</keyword>
<reference evidence="8 9" key="1">
    <citation type="journal article" date="2014" name="Science">
        <title>Plant genetics. Early allopolyploid evolution in the post-Neolithic Brassica napus oilseed genome.</title>
        <authorList>
            <person name="Chalhoub B."/>
            <person name="Denoeud F."/>
            <person name="Liu S."/>
            <person name="Parkin I.A."/>
            <person name="Tang H."/>
            <person name="Wang X."/>
            <person name="Chiquet J."/>
            <person name="Belcram H."/>
            <person name="Tong C."/>
            <person name="Samans B."/>
            <person name="Correa M."/>
            <person name="Da Silva C."/>
            <person name="Just J."/>
            <person name="Falentin C."/>
            <person name="Koh C.S."/>
            <person name="Le Clainche I."/>
            <person name="Bernard M."/>
            <person name="Bento P."/>
            <person name="Noel B."/>
            <person name="Labadie K."/>
            <person name="Alberti A."/>
            <person name="Charles M."/>
            <person name="Arnaud D."/>
            <person name="Guo H."/>
            <person name="Daviaud C."/>
            <person name="Alamery S."/>
            <person name="Jabbari K."/>
            <person name="Zhao M."/>
            <person name="Edger P.P."/>
            <person name="Chelaifa H."/>
            <person name="Tack D."/>
            <person name="Lassalle G."/>
            <person name="Mestiri I."/>
            <person name="Schnel N."/>
            <person name="Le Paslier M.C."/>
            <person name="Fan G."/>
            <person name="Renault V."/>
            <person name="Bayer P.E."/>
            <person name="Golicz A.A."/>
            <person name="Manoli S."/>
            <person name="Lee T.H."/>
            <person name="Thi V.H."/>
            <person name="Chalabi S."/>
            <person name="Hu Q."/>
            <person name="Fan C."/>
            <person name="Tollenaere R."/>
            <person name="Lu Y."/>
            <person name="Battail C."/>
            <person name="Shen J."/>
            <person name="Sidebottom C.H."/>
            <person name="Wang X."/>
            <person name="Canaguier A."/>
            <person name="Chauveau A."/>
            <person name="Berard A."/>
            <person name="Deniot G."/>
            <person name="Guan M."/>
            <person name="Liu Z."/>
            <person name="Sun F."/>
            <person name="Lim Y.P."/>
            <person name="Lyons E."/>
            <person name="Town C.D."/>
            <person name="Bancroft I."/>
            <person name="Wang X."/>
            <person name="Meng J."/>
            <person name="Ma J."/>
            <person name="Pires J.C."/>
            <person name="King G.J."/>
            <person name="Brunel D."/>
            <person name="Delourme R."/>
            <person name="Renard M."/>
            <person name="Aury J.M."/>
            <person name="Adams K.L."/>
            <person name="Batley J."/>
            <person name="Snowdon R.J."/>
            <person name="Tost J."/>
            <person name="Edwards D."/>
            <person name="Zhou Y."/>
            <person name="Hua W."/>
            <person name="Sharpe A.G."/>
            <person name="Paterson A.H."/>
            <person name="Guan C."/>
            <person name="Wincker P."/>
        </authorList>
    </citation>
    <scope>NUCLEOTIDE SEQUENCE [LARGE SCALE GENOMIC DNA]</scope>
    <source>
        <strain evidence="9">cv. Darmor-bzh</strain>
    </source>
</reference>
<evidence type="ECO:0000256" key="5">
    <source>
        <dbReference type="ARBA" id="ARBA00022840"/>
    </source>
</evidence>